<dbReference type="OrthoDB" id="4733706at2759"/>
<feature type="signal peptide" evidence="2">
    <location>
        <begin position="1"/>
        <end position="21"/>
    </location>
</feature>
<comment type="caution">
    <text evidence="3">The sequence shown here is derived from an EMBL/GenBank/DDBJ whole genome shotgun (WGS) entry which is preliminary data.</text>
</comment>
<accession>A0A395SAS6</accession>
<dbReference type="AlphaFoldDB" id="A0A395SAS6"/>
<feature type="region of interest" description="Disordered" evidence="1">
    <location>
        <begin position="312"/>
        <end position="332"/>
    </location>
</feature>
<keyword evidence="2" id="KW-0732">Signal</keyword>
<keyword evidence="4" id="KW-1185">Reference proteome</keyword>
<organism evidence="3 4">
    <name type="scientific">Fusarium longipes</name>
    <dbReference type="NCBI Taxonomy" id="694270"/>
    <lineage>
        <taxon>Eukaryota</taxon>
        <taxon>Fungi</taxon>
        <taxon>Dikarya</taxon>
        <taxon>Ascomycota</taxon>
        <taxon>Pezizomycotina</taxon>
        <taxon>Sordariomycetes</taxon>
        <taxon>Hypocreomycetidae</taxon>
        <taxon>Hypocreales</taxon>
        <taxon>Nectriaceae</taxon>
        <taxon>Fusarium</taxon>
    </lineage>
</organism>
<dbReference type="EMBL" id="PXOG01000185">
    <property type="protein sequence ID" value="RGP69267.1"/>
    <property type="molecule type" value="Genomic_DNA"/>
</dbReference>
<feature type="compositionally biased region" description="Polar residues" evidence="1">
    <location>
        <begin position="439"/>
        <end position="455"/>
    </location>
</feature>
<gene>
    <name evidence="3" type="ORF">FLONG3_7903</name>
</gene>
<evidence type="ECO:0000256" key="2">
    <source>
        <dbReference type="SAM" id="SignalP"/>
    </source>
</evidence>
<proteinExistence type="predicted"/>
<dbReference type="Proteomes" id="UP000266234">
    <property type="component" value="Unassembled WGS sequence"/>
</dbReference>
<evidence type="ECO:0000256" key="1">
    <source>
        <dbReference type="SAM" id="MobiDB-lite"/>
    </source>
</evidence>
<reference evidence="3 4" key="1">
    <citation type="journal article" date="2018" name="PLoS Pathog.">
        <title>Evolution of structural diversity of trichothecenes, a family of toxins produced by plant pathogenic and entomopathogenic fungi.</title>
        <authorList>
            <person name="Proctor R.H."/>
            <person name="McCormick S.P."/>
            <person name="Kim H.S."/>
            <person name="Cardoza R.E."/>
            <person name="Stanley A.M."/>
            <person name="Lindo L."/>
            <person name="Kelly A."/>
            <person name="Brown D.W."/>
            <person name="Lee T."/>
            <person name="Vaughan M.M."/>
            <person name="Alexander N.J."/>
            <person name="Busman M."/>
            <person name="Gutierrez S."/>
        </authorList>
    </citation>
    <scope>NUCLEOTIDE SEQUENCE [LARGE SCALE GENOMIC DNA]</scope>
    <source>
        <strain evidence="3 4">NRRL 20695</strain>
    </source>
</reference>
<name>A0A395SAS6_9HYPO</name>
<feature type="chain" id="PRO_5017336738" evidence="2">
    <location>
        <begin position="22"/>
        <end position="488"/>
    </location>
</feature>
<sequence>MRASIPQLLLASLATLNLANGLPQDPANGDVTQDGIPYGTPVPVFADKFEDLSIWADPISVAGAGIVVNMTLEEGLNITDSVVNVAFYNTEAHVELSLAVQGGGKAFLPIWSSSGFSPTSSGFSFELGLALDIDADIDLRAGFDVAIPDGTYFNYIPSSGLEDTNLVPGEDLFQIIPLHVESGSATFKAALQARVAFGLDLDTPLIDANGEVGAYINLPELVYDVYGTDTCGLEVTSFADIGFGIWAKGDVSVGWDDDEVADEGDGITLPFTPFIIGETATDCLVGQPTSFLVGGAEPITVEPSVTPTTFKVSGAPPPTLSATPTTVKPSNEVPGTVEAGHPEMTVSASVPYTTSTVYTTMVHTVVSCAVSVTNCPAKSVQTLVVTDTVKLYTTVCPVSDAEDVSTVTISAPADTPGKIESSSTTVSQLPVLGEAGGKSNATETVSTHGSYQTPNSPTVVPVTAAALGYKDMYGFGGFMAIVWCVLAL</sequence>
<protein>
    <submittedName>
        <fullName evidence="3">Extracellular serine-threonine rich</fullName>
    </submittedName>
</protein>
<evidence type="ECO:0000313" key="4">
    <source>
        <dbReference type="Proteomes" id="UP000266234"/>
    </source>
</evidence>
<evidence type="ECO:0000313" key="3">
    <source>
        <dbReference type="EMBL" id="RGP69267.1"/>
    </source>
</evidence>
<dbReference type="STRING" id="694270.A0A395SAS6"/>
<feature type="region of interest" description="Disordered" evidence="1">
    <location>
        <begin position="436"/>
        <end position="455"/>
    </location>
</feature>